<keyword evidence="3" id="KW-0812">Transmembrane</keyword>
<proteinExistence type="predicted"/>
<evidence type="ECO:0000313" key="6">
    <source>
        <dbReference type="Proteomes" id="UP001165962"/>
    </source>
</evidence>
<dbReference type="InterPro" id="IPR029052">
    <property type="entry name" value="Metallo-depent_PP-like"/>
</dbReference>
<dbReference type="PANTHER" id="PTHR22953">
    <property type="entry name" value="ACID PHOSPHATASE RELATED"/>
    <property type="match status" value="1"/>
</dbReference>
<dbReference type="InterPro" id="IPR015914">
    <property type="entry name" value="PAPs_N"/>
</dbReference>
<keyword evidence="3" id="KW-1133">Transmembrane helix</keyword>
<dbReference type="PROSITE" id="PS51272">
    <property type="entry name" value="SLH"/>
    <property type="match status" value="3"/>
</dbReference>
<feature type="transmembrane region" description="Helical" evidence="3">
    <location>
        <begin position="37"/>
        <end position="55"/>
    </location>
</feature>
<keyword evidence="6" id="KW-1185">Reference proteome</keyword>
<dbReference type="InterPro" id="IPR001119">
    <property type="entry name" value="SLH_dom"/>
</dbReference>
<feature type="domain" description="SLH" evidence="4">
    <location>
        <begin position="577"/>
        <end position="634"/>
    </location>
</feature>
<dbReference type="EMBL" id="JAAOIW010000002">
    <property type="protein sequence ID" value="NHN29749.1"/>
    <property type="molecule type" value="Genomic_DNA"/>
</dbReference>
<name>A0ABX0J3Q3_9BACL</name>
<feature type="domain" description="SLH" evidence="4">
    <location>
        <begin position="449"/>
        <end position="512"/>
    </location>
</feature>
<dbReference type="RefSeq" id="WP_166147992.1">
    <property type="nucleotide sequence ID" value="NZ_JAAOIW010000002.1"/>
</dbReference>
<dbReference type="InterPro" id="IPR004843">
    <property type="entry name" value="Calcineurin-like_PHP"/>
</dbReference>
<dbReference type="PANTHER" id="PTHR22953:SF153">
    <property type="entry name" value="PURPLE ACID PHOSPHATASE"/>
    <property type="match status" value="1"/>
</dbReference>
<keyword evidence="3" id="KW-0472">Membrane</keyword>
<keyword evidence="1" id="KW-0732">Signal</keyword>
<dbReference type="Pfam" id="PF00149">
    <property type="entry name" value="Metallophos"/>
    <property type="match status" value="1"/>
</dbReference>
<evidence type="ECO:0000313" key="5">
    <source>
        <dbReference type="EMBL" id="NHN29749.1"/>
    </source>
</evidence>
<organism evidence="5 6">
    <name type="scientific">Paenibacillus agricola</name>
    <dbReference type="NCBI Taxonomy" id="2716264"/>
    <lineage>
        <taxon>Bacteria</taxon>
        <taxon>Bacillati</taxon>
        <taxon>Bacillota</taxon>
        <taxon>Bacilli</taxon>
        <taxon>Bacillales</taxon>
        <taxon>Paenibacillaceae</taxon>
        <taxon>Paenibacillus</taxon>
    </lineage>
</organism>
<evidence type="ECO:0000256" key="3">
    <source>
        <dbReference type="SAM" id="Phobius"/>
    </source>
</evidence>
<reference evidence="5" key="1">
    <citation type="submission" date="2020-03" db="EMBL/GenBank/DDBJ databases">
        <title>Draft sequencing of Paenibacilllus sp. S3N08.</title>
        <authorList>
            <person name="Kim D.-U."/>
        </authorList>
    </citation>
    <scope>NUCLEOTIDE SEQUENCE</scope>
    <source>
        <strain evidence="5">S3N08</strain>
    </source>
</reference>
<feature type="compositionally biased region" description="Low complexity" evidence="2">
    <location>
        <begin position="21"/>
        <end position="30"/>
    </location>
</feature>
<dbReference type="Gene3D" id="3.60.21.10">
    <property type="match status" value="1"/>
</dbReference>
<dbReference type="Gene3D" id="2.60.40.380">
    <property type="entry name" value="Purple acid phosphatase-like, N-terminal"/>
    <property type="match status" value="1"/>
</dbReference>
<dbReference type="SUPFAM" id="SSF56300">
    <property type="entry name" value="Metallo-dependent phosphatases"/>
    <property type="match status" value="1"/>
</dbReference>
<dbReference type="Pfam" id="PF00395">
    <property type="entry name" value="SLH"/>
    <property type="match status" value="3"/>
</dbReference>
<dbReference type="SUPFAM" id="SSF49363">
    <property type="entry name" value="Purple acid phosphatase, N-terminal domain"/>
    <property type="match status" value="1"/>
</dbReference>
<evidence type="ECO:0000259" key="4">
    <source>
        <dbReference type="PROSITE" id="PS51272"/>
    </source>
</evidence>
<feature type="domain" description="SLH" evidence="4">
    <location>
        <begin position="513"/>
        <end position="571"/>
    </location>
</feature>
<comment type="caution">
    <text evidence="5">The sequence shown here is derived from an EMBL/GenBank/DDBJ whole genome shotgun (WGS) entry which is preliminary data.</text>
</comment>
<dbReference type="Pfam" id="PF16656">
    <property type="entry name" value="Pur_ac_phosph_N"/>
    <property type="match status" value="1"/>
</dbReference>
<feature type="region of interest" description="Disordered" evidence="2">
    <location>
        <begin position="1"/>
        <end position="30"/>
    </location>
</feature>
<protein>
    <recommendedName>
        <fullName evidence="4">SLH domain-containing protein</fullName>
    </recommendedName>
</protein>
<evidence type="ECO:0000256" key="2">
    <source>
        <dbReference type="SAM" id="MobiDB-lite"/>
    </source>
</evidence>
<evidence type="ECO:0000256" key="1">
    <source>
        <dbReference type="ARBA" id="ARBA00022729"/>
    </source>
</evidence>
<dbReference type="InterPro" id="IPR008963">
    <property type="entry name" value="Purple_acid_Pase-like_N"/>
</dbReference>
<gene>
    <name evidence="5" type="ORF">G9U52_07860</name>
</gene>
<accession>A0ABX0J3Q3</accession>
<sequence>MLRQSDLKPIDPALNQPLDPSPEAEVPASPSGYRSKYGIGLVLLAALLGLTLLTLHNPVRVQAVGLGSKQPEHLTLTWQHDPATTQSFTWRTASGREGTVVEYIETATYLGFPDGQAQQIIGTEVPFVSDAGEMLVHEAEAVGLQPNTSYTYRVGSGNNGEWAGPYPFVTGPDPQQPFTFLFVSDTQAIPNQTKVNGYGIWGEMLEKAIAQQPDARFVLLSGDIVDYGYLQEQWEQWFHAVREMLPGINMVPTLGNHDVLKTGTENFQAQFQLPQNGPMGETELAYSLDYGAMHIAVLNSEGNLSAQAEWLREDMAASTKPWKIAAFHRSPFQSHAARASVDVRDAWTPIFDETGVDLVLTGHDHAYLRSWPLYQGENVAEGEGTTYVIGGTAGSKFYDMGDYPWIRVKFDDNIQIFSSVTVAPEELTFAVTSRDGDSIDTFKLYKPVANQRYDDVFPSYWAHDTIESLSKTGIVNGIGSRQFRPSKEATRAEFTSMLAKALQLPSANASSFADVQSNQWHYEPIGSAAKAGLVQGRDAKHFGPDDLLTRQELAALLVRAYDWKTQQVSKPTAESKLSIYTDRAEVSGWAISPIEIALELKLLAGRTEHVIAPREFATRAETARALENLLVMIK</sequence>
<dbReference type="Proteomes" id="UP001165962">
    <property type="component" value="Unassembled WGS sequence"/>
</dbReference>
<dbReference type="InterPro" id="IPR039331">
    <property type="entry name" value="PAPs-like"/>
</dbReference>